<dbReference type="EMBL" id="OCNH01000007">
    <property type="protein sequence ID" value="SOD97606.1"/>
    <property type="molecule type" value="Genomic_DNA"/>
</dbReference>
<evidence type="ECO:0000313" key="1">
    <source>
        <dbReference type="EMBL" id="SOD97606.1"/>
    </source>
</evidence>
<dbReference type="Proteomes" id="UP000219452">
    <property type="component" value="Unassembled WGS sequence"/>
</dbReference>
<reference evidence="2" key="1">
    <citation type="submission" date="2017-09" db="EMBL/GenBank/DDBJ databases">
        <authorList>
            <person name="Varghese N."/>
            <person name="Submissions S."/>
        </authorList>
    </citation>
    <scope>NUCLEOTIDE SEQUENCE [LARGE SCALE GENOMIC DNA]</scope>
    <source>
        <strain evidence="2">DSM 29961</strain>
    </source>
</reference>
<keyword evidence="2" id="KW-1185">Reference proteome</keyword>
<gene>
    <name evidence="1" type="ORF">SAMN06269250_5856</name>
</gene>
<proteinExistence type="predicted"/>
<sequence length="175" mass="20303">MSKSVKSSETACVFAEPNSNMEAKLLYGLIHGSIMFAKFPFTATEQDFHSFIISWVGLLAQRKYQEAYDSVLHHDYYEWTPELMESIINGYGSEYEEGETKYEVTLPDETTDEGDRFDVIWYEGEVVNFVEGRERLAELGYQLPLNNDWSDLTVTFDLVKCFDGLYLQLKEIHVF</sequence>
<name>A0A286GQZ9_9BACT</name>
<evidence type="ECO:0000313" key="2">
    <source>
        <dbReference type="Proteomes" id="UP000219452"/>
    </source>
</evidence>
<organism evidence="1 2">
    <name type="scientific">Spirosoma fluviale</name>
    <dbReference type="NCBI Taxonomy" id="1597977"/>
    <lineage>
        <taxon>Bacteria</taxon>
        <taxon>Pseudomonadati</taxon>
        <taxon>Bacteroidota</taxon>
        <taxon>Cytophagia</taxon>
        <taxon>Cytophagales</taxon>
        <taxon>Cytophagaceae</taxon>
        <taxon>Spirosoma</taxon>
    </lineage>
</organism>
<protein>
    <submittedName>
        <fullName evidence="1">Uncharacterized protein</fullName>
    </submittedName>
</protein>
<dbReference type="AlphaFoldDB" id="A0A286GQZ9"/>
<accession>A0A286GQZ9</accession>